<evidence type="ECO:0000313" key="2">
    <source>
        <dbReference type="EMBL" id="GCD37776.1"/>
    </source>
</evidence>
<protein>
    <submittedName>
        <fullName evidence="2">Transcriptional regulator</fullName>
    </submittedName>
</protein>
<organism evidence="2 3">
    <name type="scientific">Streptomyces chrestomyceticus JCM 4735</name>
    <dbReference type="NCBI Taxonomy" id="1306181"/>
    <lineage>
        <taxon>Bacteria</taxon>
        <taxon>Bacillati</taxon>
        <taxon>Actinomycetota</taxon>
        <taxon>Actinomycetes</taxon>
        <taxon>Kitasatosporales</taxon>
        <taxon>Streptomycetaceae</taxon>
        <taxon>Streptomyces</taxon>
    </lineage>
</organism>
<dbReference type="InterPro" id="IPR001387">
    <property type="entry name" value="Cro/C1-type_HTH"/>
</dbReference>
<feature type="domain" description="DUF5753" evidence="1">
    <location>
        <begin position="109"/>
        <end position="277"/>
    </location>
</feature>
<dbReference type="Gene3D" id="1.10.260.40">
    <property type="entry name" value="lambda repressor-like DNA-binding domains"/>
    <property type="match status" value="1"/>
</dbReference>
<dbReference type="AlphaFoldDB" id="A0A7U9L1B3"/>
<dbReference type="SUPFAM" id="SSF47413">
    <property type="entry name" value="lambda repressor-like DNA-binding domains"/>
    <property type="match status" value="1"/>
</dbReference>
<evidence type="ECO:0000259" key="1">
    <source>
        <dbReference type="Pfam" id="PF19054"/>
    </source>
</evidence>
<sequence>MERSQTSQGNRMSTVLGRRLGGELTKHRLAAGLTQGQAAKVISASTGKVARMESGWVPMRDPDIRILCELYEVSDPATVGGLLELARVDRERRKAKGWWSDASVFPAMKEYVTLESAATTIKTWQIVFVPGLLQSETYIRALNPDDRFVATRLARQKRLVDNPPLQLRAVIYEAALRNLVGGAETMRGQLDHLVNTATLPNVTVRVLPFRAGHQLGMGCGFNVISFAEPGSMDVVYMEIPRSQTWIEGGAEASAHDDMFERIAEQALSEHESRTFIRNLSKEL</sequence>
<dbReference type="OrthoDB" id="5172945at2"/>
<dbReference type="Pfam" id="PF19054">
    <property type="entry name" value="DUF5753"/>
    <property type="match status" value="1"/>
</dbReference>
<dbReference type="CDD" id="cd00093">
    <property type="entry name" value="HTH_XRE"/>
    <property type="match status" value="1"/>
</dbReference>
<dbReference type="GeneID" id="95624370"/>
<dbReference type="EMBL" id="BHZC01000001">
    <property type="protein sequence ID" value="GCD37776.1"/>
    <property type="molecule type" value="Genomic_DNA"/>
</dbReference>
<comment type="caution">
    <text evidence="2">The sequence shown here is derived from an EMBL/GenBank/DDBJ whole genome shotgun (WGS) entry which is preliminary data.</text>
</comment>
<proteinExistence type="predicted"/>
<dbReference type="InterPro" id="IPR010982">
    <property type="entry name" value="Lambda_DNA-bd_dom_sf"/>
</dbReference>
<accession>A0A7U9L1B3</accession>
<gene>
    <name evidence="2" type="ORF">OEIGOIKO_05582</name>
</gene>
<dbReference type="GO" id="GO:0003677">
    <property type="term" value="F:DNA binding"/>
    <property type="evidence" value="ECO:0007669"/>
    <property type="project" value="InterPro"/>
</dbReference>
<dbReference type="Pfam" id="PF13560">
    <property type="entry name" value="HTH_31"/>
    <property type="match status" value="1"/>
</dbReference>
<dbReference type="InterPro" id="IPR043917">
    <property type="entry name" value="DUF5753"/>
</dbReference>
<dbReference type="RefSeq" id="WP_125047147.1">
    <property type="nucleotide sequence ID" value="NZ_BHZC01000001.1"/>
</dbReference>
<dbReference type="Proteomes" id="UP000287830">
    <property type="component" value="Unassembled WGS sequence"/>
</dbReference>
<reference evidence="2 3" key="1">
    <citation type="submission" date="2018-11" db="EMBL/GenBank/DDBJ databases">
        <title>Whole genome sequence of Streptomyces chrestomyceticus NBRC 13444(T).</title>
        <authorList>
            <person name="Komaki H."/>
            <person name="Tamura T."/>
        </authorList>
    </citation>
    <scope>NUCLEOTIDE SEQUENCE [LARGE SCALE GENOMIC DNA]</scope>
    <source>
        <strain evidence="2 3">NBRC 13444</strain>
    </source>
</reference>
<name>A0A7U9L1B3_9ACTN</name>
<evidence type="ECO:0000313" key="3">
    <source>
        <dbReference type="Proteomes" id="UP000287830"/>
    </source>
</evidence>